<feature type="domain" description="Integrase catalytic" evidence="3">
    <location>
        <begin position="127"/>
        <end position="320"/>
    </location>
</feature>
<dbReference type="Pfam" id="PF22483">
    <property type="entry name" value="Mu-transpos_C_2"/>
    <property type="match status" value="1"/>
</dbReference>
<dbReference type="Proteomes" id="UP001139308">
    <property type="component" value="Unassembled WGS sequence"/>
</dbReference>
<dbReference type="InterPro" id="IPR001584">
    <property type="entry name" value="Integrase_cat-core"/>
</dbReference>
<comment type="caution">
    <text evidence="4">The sequence shown here is derived from an EMBL/GenBank/DDBJ whole genome shotgun (WGS) entry which is preliminary data.</text>
</comment>
<reference evidence="4" key="1">
    <citation type="submission" date="2022-01" db="EMBL/GenBank/DDBJ databases">
        <title>Genome sequence and assembly of Parabukholderia sp. RG36.</title>
        <authorList>
            <person name="Chhetri G."/>
        </authorList>
    </citation>
    <scope>NUCLEOTIDE SEQUENCE</scope>
    <source>
        <strain evidence="4">RG36</strain>
    </source>
</reference>
<sequence length="505" mass="58137">MRQIKEVLRLHANGRSHREIAAALRLSRATVWEYLDRARRARLELEQVIGMVDEALERLLFPPSPPARKKRPAPDWAQVHRELGRKHVTLDLLWNEYKLQEPEGYGYSWFCKHYERWAAALPVTLRQILTPGEKLFVDYSGKKLGIVNPDTGEIREAELFVAALGVSGYFYAELTWTQQLPDWIGSHVRALTFYNGAPAIVVPDNLKSAVHKPDFYDPVVNRTYGDMCAHYGVAVIPARPRKPRDKPKAELSVLLAQRWILARLRHQRFFSLDEANRAVAALLVEANNKKFKKLPGSRRSVFDELDRPALRPLPARPYQFAQWKAARVHIDYHVEFDEHFYSVPYRYAREQVDVRYTQNTVEIFHRGQRIAAHGRSHRRGDPTTIPSHMPPHHQAATTDWNPQRLLRWATDIGPHTAAVIEHLLRGRRHPEQAYRACLGILRMGKKYDRRRLEAACCCAIEKKAMNYQFIASTLKNGLEGSSTSTAPQSELPLAHANVRGPSYYH</sequence>
<evidence type="ECO:0000313" key="4">
    <source>
        <dbReference type="EMBL" id="MCG5079105.1"/>
    </source>
</evidence>
<evidence type="ECO:0000259" key="3">
    <source>
        <dbReference type="PROSITE" id="PS50994"/>
    </source>
</evidence>
<protein>
    <submittedName>
        <fullName evidence="4">IS21 family transposase</fullName>
    </submittedName>
</protein>
<dbReference type="RefSeq" id="WP_238469066.1">
    <property type="nucleotide sequence ID" value="NZ_JAKLJA010000104.1"/>
</dbReference>
<dbReference type="InterPro" id="IPR054353">
    <property type="entry name" value="IstA-like_C"/>
</dbReference>
<evidence type="ECO:0000259" key="2">
    <source>
        <dbReference type="PROSITE" id="PS50532"/>
    </source>
</evidence>
<gene>
    <name evidence="4" type="primary">istA</name>
    <name evidence="4" type="ORF">L5014_38360</name>
</gene>
<dbReference type="Gene3D" id="1.10.10.10">
    <property type="entry name" value="Winged helix-like DNA-binding domain superfamily/Winged helix DNA-binding domain"/>
    <property type="match status" value="1"/>
</dbReference>
<dbReference type="GO" id="GO:0015074">
    <property type="term" value="P:DNA integration"/>
    <property type="evidence" value="ECO:0007669"/>
    <property type="project" value="InterPro"/>
</dbReference>
<dbReference type="EMBL" id="JAKLJA010000104">
    <property type="protein sequence ID" value="MCG5079105.1"/>
    <property type="molecule type" value="Genomic_DNA"/>
</dbReference>
<dbReference type="PANTHER" id="PTHR35004">
    <property type="entry name" value="TRANSPOSASE RV3428C-RELATED"/>
    <property type="match status" value="1"/>
</dbReference>
<proteinExistence type="predicted"/>
<dbReference type="AlphaFoldDB" id="A0A9X1UP94"/>
<keyword evidence="5" id="KW-1185">Reference proteome</keyword>
<accession>A0A9X1UP94</accession>
<dbReference type="PROSITE" id="PS50532">
    <property type="entry name" value="HTH_IS408"/>
    <property type="match status" value="1"/>
</dbReference>
<dbReference type="NCBIfam" id="NF033546">
    <property type="entry name" value="transpos_IS21"/>
    <property type="match status" value="1"/>
</dbReference>
<feature type="domain" description="HTH IS408-type" evidence="2">
    <location>
        <begin position="4"/>
        <end position="83"/>
    </location>
</feature>
<dbReference type="PANTHER" id="PTHR35004:SF8">
    <property type="entry name" value="TRANSPOSASE RV3428C-RELATED"/>
    <property type="match status" value="1"/>
</dbReference>
<dbReference type="InterPro" id="IPR017895">
    <property type="entry name" value="HTH_IS408/IS1162_type"/>
</dbReference>
<name>A0A9X1UP94_9BURK</name>
<evidence type="ECO:0000313" key="5">
    <source>
        <dbReference type="Proteomes" id="UP001139308"/>
    </source>
</evidence>
<evidence type="ECO:0000256" key="1">
    <source>
        <dbReference type="SAM" id="MobiDB-lite"/>
    </source>
</evidence>
<feature type="region of interest" description="Disordered" evidence="1">
    <location>
        <begin position="371"/>
        <end position="397"/>
    </location>
</feature>
<dbReference type="PROSITE" id="PS50994">
    <property type="entry name" value="INTEGRASE"/>
    <property type="match status" value="1"/>
</dbReference>
<dbReference type="InterPro" id="IPR036388">
    <property type="entry name" value="WH-like_DNA-bd_sf"/>
</dbReference>
<organism evidence="4 5">
    <name type="scientific">Paraburkholderia tagetis</name>
    <dbReference type="NCBI Taxonomy" id="2913261"/>
    <lineage>
        <taxon>Bacteria</taxon>
        <taxon>Pseudomonadati</taxon>
        <taxon>Pseudomonadota</taxon>
        <taxon>Betaproteobacteria</taxon>
        <taxon>Burkholderiales</taxon>
        <taxon>Burkholderiaceae</taxon>
        <taxon>Paraburkholderia</taxon>
    </lineage>
</organism>